<feature type="non-terminal residue" evidence="1">
    <location>
        <position position="1"/>
    </location>
</feature>
<accession>A0A0P6ITU2</accession>
<reference evidence="1" key="1">
    <citation type="journal article" date="2016" name="PLoS ONE">
        <title>A Deep Insight into the Sialome of Male and Female Aedes aegypti Mosquitoes.</title>
        <authorList>
            <person name="Ribeiro J.M."/>
            <person name="Martin-Martin I."/>
            <person name="Arca B."/>
            <person name="Calvo E."/>
        </authorList>
    </citation>
    <scope>NUCLEOTIDE SEQUENCE</scope>
    <source>
        <strain evidence="1">Liverpool</strain>
        <tissue evidence="1">Salivary glands</tissue>
    </source>
</reference>
<proteinExistence type="evidence at transcript level"/>
<evidence type="ECO:0000313" key="1">
    <source>
        <dbReference type="EMBL" id="JAN95151.1"/>
    </source>
</evidence>
<sequence length="73" mass="8507">YFCLCISCDRYEDTSCSGKFKKNPTRKVPRRTGFEPLSLSVVLWKRCVFFRYSFLGLTSITLLYPNTLKEAPN</sequence>
<protein>
    <submittedName>
        <fullName evidence="1">Putative membrane protein</fullName>
    </submittedName>
</protein>
<dbReference type="AlphaFoldDB" id="A0A0P6ITU2"/>
<dbReference type="EMBL" id="GDUN01000768">
    <property type="protein sequence ID" value="JAN95151.1"/>
    <property type="molecule type" value="mRNA"/>
</dbReference>
<name>A0A0P6ITU2_AEDAE</name>
<organism evidence="1">
    <name type="scientific">Aedes aegypti</name>
    <name type="common">Yellowfever mosquito</name>
    <name type="synonym">Culex aegypti</name>
    <dbReference type="NCBI Taxonomy" id="7159"/>
    <lineage>
        <taxon>Eukaryota</taxon>
        <taxon>Metazoa</taxon>
        <taxon>Ecdysozoa</taxon>
        <taxon>Arthropoda</taxon>
        <taxon>Hexapoda</taxon>
        <taxon>Insecta</taxon>
        <taxon>Pterygota</taxon>
        <taxon>Neoptera</taxon>
        <taxon>Endopterygota</taxon>
        <taxon>Diptera</taxon>
        <taxon>Nematocera</taxon>
        <taxon>Culicoidea</taxon>
        <taxon>Culicidae</taxon>
        <taxon>Culicinae</taxon>
        <taxon>Aedini</taxon>
        <taxon>Aedes</taxon>
        <taxon>Stegomyia</taxon>
    </lineage>
</organism>